<proteinExistence type="predicted"/>
<comment type="caution">
    <text evidence="1">The sequence shown here is derived from an EMBL/GenBank/DDBJ whole genome shotgun (WGS) entry which is preliminary data.</text>
</comment>
<name>A0A2B4RJM0_STYPI</name>
<dbReference type="AlphaFoldDB" id="A0A2B4RJM0"/>
<protein>
    <submittedName>
        <fullName evidence="1">Uncharacterized protein</fullName>
    </submittedName>
</protein>
<dbReference type="Proteomes" id="UP000225706">
    <property type="component" value="Unassembled WGS sequence"/>
</dbReference>
<sequence length="116" mass="12875">MEEPPPLREEMYQPHVLKQALHLLPATSSLQFSEVFTITEGFTEPLSNFVPLGQLFGSVATCLAKCKSTNGQRNGGILEKNQEKQRCSLDAKSEVPLHIFIIKTKVVHCHVELSTG</sequence>
<evidence type="ECO:0000313" key="2">
    <source>
        <dbReference type="Proteomes" id="UP000225706"/>
    </source>
</evidence>
<reference evidence="2" key="1">
    <citation type="journal article" date="2017" name="bioRxiv">
        <title>Comparative analysis of the genomes of Stylophora pistillata and Acropora digitifera provides evidence for extensive differences between species of corals.</title>
        <authorList>
            <person name="Voolstra C.R."/>
            <person name="Li Y."/>
            <person name="Liew Y.J."/>
            <person name="Baumgarten S."/>
            <person name="Zoccola D."/>
            <person name="Flot J.-F."/>
            <person name="Tambutte S."/>
            <person name="Allemand D."/>
            <person name="Aranda M."/>
        </authorList>
    </citation>
    <scope>NUCLEOTIDE SEQUENCE [LARGE SCALE GENOMIC DNA]</scope>
</reference>
<evidence type="ECO:0000313" key="1">
    <source>
        <dbReference type="EMBL" id="PFX17013.1"/>
    </source>
</evidence>
<organism evidence="1 2">
    <name type="scientific">Stylophora pistillata</name>
    <name type="common">Smooth cauliflower coral</name>
    <dbReference type="NCBI Taxonomy" id="50429"/>
    <lineage>
        <taxon>Eukaryota</taxon>
        <taxon>Metazoa</taxon>
        <taxon>Cnidaria</taxon>
        <taxon>Anthozoa</taxon>
        <taxon>Hexacorallia</taxon>
        <taxon>Scleractinia</taxon>
        <taxon>Astrocoeniina</taxon>
        <taxon>Pocilloporidae</taxon>
        <taxon>Stylophora</taxon>
    </lineage>
</organism>
<dbReference type="EMBL" id="LSMT01000503">
    <property type="protein sequence ID" value="PFX17013.1"/>
    <property type="molecule type" value="Genomic_DNA"/>
</dbReference>
<accession>A0A2B4RJM0</accession>
<keyword evidence="2" id="KW-1185">Reference proteome</keyword>
<gene>
    <name evidence="1" type="ORF">AWC38_SpisGene18686</name>
</gene>